<proteinExistence type="predicted"/>
<dbReference type="Gene3D" id="2.170.270.10">
    <property type="entry name" value="SET domain"/>
    <property type="match status" value="1"/>
</dbReference>
<keyword evidence="3" id="KW-1185">Reference proteome</keyword>
<evidence type="ECO:0000256" key="1">
    <source>
        <dbReference type="SAM" id="MobiDB-lite"/>
    </source>
</evidence>
<name>A0ABM2XDR1_MESAU</name>
<feature type="region of interest" description="Disordered" evidence="1">
    <location>
        <begin position="276"/>
        <end position="300"/>
    </location>
</feature>
<accession>A0ABM2XDR1</accession>
<evidence type="ECO:0000313" key="3">
    <source>
        <dbReference type="Proteomes" id="UP000886700"/>
    </source>
</evidence>
<organism evidence="3 4">
    <name type="scientific">Mesocricetus auratus</name>
    <name type="common">Golden hamster</name>
    <dbReference type="NCBI Taxonomy" id="10036"/>
    <lineage>
        <taxon>Eukaryota</taxon>
        <taxon>Metazoa</taxon>
        <taxon>Chordata</taxon>
        <taxon>Craniata</taxon>
        <taxon>Vertebrata</taxon>
        <taxon>Euteleostomi</taxon>
        <taxon>Mammalia</taxon>
        <taxon>Eutheria</taxon>
        <taxon>Euarchontoglires</taxon>
        <taxon>Glires</taxon>
        <taxon>Rodentia</taxon>
        <taxon>Myomorpha</taxon>
        <taxon>Muroidea</taxon>
        <taxon>Cricetidae</taxon>
        <taxon>Cricetinae</taxon>
        <taxon>Mesocricetus</taxon>
    </lineage>
</organism>
<feature type="region of interest" description="Disordered" evidence="1">
    <location>
        <begin position="157"/>
        <end position="183"/>
    </location>
</feature>
<feature type="region of interest" description="Disordered" evidence="1">
    <location>
        <begin position="225"/>
        <end position="262"/>
    </location>
</feature>
<feature type="compositionally biased region" description="Low complexity" evidence="1">
    <location>
        <begin position="157"/>
        <end position="177"/>
    </location>
</feature>
<evidence type="ECO:0000313" key="4">
    <source>
        <dbReference type="RefSeq" id="XP_040600939.1"/>
    </source>
</evidence>
<dbReference type="RefSeq" id="XP_040600939.1">
    <property type="nucleotide sequence ID" value="XM_040745005.1"/>
</dbReference>
<feature type="domain" description="SET" evidence="2">
    <location>
        <begin position="1"/>
        <end position="43"/>
    </location>
</feature>
<dbReference type="GeneID" id="101834860"/>
<dbReference type="InterPro" id="IPR001214">
    <property type="entry name" value="SET_dom"/>
</dbReference>
<dbReference type="PROSITE" id="PS50280">
    <property type="entry name" value="SET"/>
    <property type="match status" value="1"/>
</dbReference>
<evidence type="ECO:0000259" key="2">
    <source>
        <dbReference type="PROSITE" id="PS50280"/>
    </source>
</evidence>
<gene>
    <name evidence="4" type="primary">Prdm12</name>
</gene>
<dbReference type="InterPro" id="IPR046341">
    <property type="entry name" value="SET_dom_sf"/>
</dbReference>
<protein>
    <submittedName>
        <fullName evidence="4">PR domain zinc finger protein 12 isoform X2</fullName>
    </submittedName>
</protein>
<reference evidence="4" key="1">
    <citation type="submission" date="2025-08" db="UniProtKB">
        <authorList>
            <consortium name="RefSeq"/>
        </authorList>
    </citation>
    <scope>IDENTIFICATION</scope>
    <source>
        <tissue evidence="4">Liver</tissue>
    </source>
</reference>
<sequence>MTYIKCARNEQEQNLEVVQIGTSIFYKAIEMIPPDQELLVWYGNSHNTFLGIPGVPGLEEEQKKNKHGLPPYGLGDRHRGPHALRHLPPWLQLAQQPALAHAHPHAGQAFRVPLLQPPLQSVVHAAQPRASTHGRAPLQVPGVPERLLAAGRPACAPEERAPPAAQRRAAGSLARTARAPRARACARRRRRRCSCRGASPAGYGAVSAAHAPHAHAPTCPRCGGPDPSVAHRRGVGYPEPTSDPPPRRGRCQGATSSLPRPPGWCGCPVTSAWEQVPTPSSFPESSSCRAAPPREHLSRG</sequence>
<feature type="compositionally biased region" description="Polar residues" evidence="1">
    <location>
        <begin position="277"/>
        <end position="288"/>
    </location>
</feature>
<dbReference type="Proteomes" id="UP000886700">
    <property type="component" value="Unplaced"/>
</dbReference>
<dbReference type="Pfam" id="PF21549">
    <property type="entry name" value="PRDM2_PR"/>
    <property type="match status" value="1"/>
</dbReference>